<sequence>MHNSSIQKYPGHWKLRPFWSQIQASLSESMMQVIWIPREINRMADKMATDARTLQHVDPIYDCQNTSHLAYPNRSVMQPC</sequence>
<accession>A0A0E0KGJ8</accession>
<name>A0A0E0KGJ8_ORYPU</name>
<reference evidence="1" key="1">
    <citation type="submission" date="2015-04" db="UniProtKB">
        <authorList>
            <consortium name="EnsemblPlants"/>
        </authorList>
    </citation>
    <scope>IDENTIFICATION</scope>
</reference>
<dbReference type="Proteomes" id="UP000026962">
    <property type="component" value="Chromosome 3"/>
</dbReference>
<organism evidence="1">
    <name type="scientific">Oryza punctata</name>
    <name type="common">Red rice</name>
    <dbReference type="NCBI Taxonomy" id="4537"/>
    <lineage>
        <taxon>Eukaryota</taxon>
        <taxon>Viridiplantae</taxon>
        <taxon>Streptophyta</taxon>
        <taxon>Embryophyta</taxon>
        <taxon>Tracheophyta</taxon>
        <taxon>Spermatophyta</taxon>
        <taxon>Magnoliopsida</taxon>
        <taxon>Liliopsida</taxon>
        <taxon>Poales</taxon>
        <taxon>Poaceae</taxon>
        <taxon>BOP clade</taxon>
        <taxon>Oryzoideae</taxon>
        <taxon>Oryzeae</taxon>
        <taxon>Oryzinae</taxon>
        <taxon>Oryza</taxon>
    </lineage>
</organism>
<reference evidence="1" key="2">
    <citation type="submission" date="2018-05" db="EMBL/GenBank/DDBJ databases">
        <title>OpunRS2 (Oryza punctata Reference Sequence Version 2).</title>
        <authorList>
            <person name="Zhang J."/>
            <person name="Kudrna D."/>
            <person name="Lee S."/>
            <person name="Talag J."/>
            <person name="Welchert J."/>
            <person name="Wing R.A."/>
        </authorList>
    </citation>
    <scope>NUCLEOTIDE SEQUENCE [LARGE SCALE GENOMIC DNA]</scope>
</reference>
<dbReference type="GO" id="GO:0003676">
    <property type="term" value="F:nucleic acid binding"/>
    <property type="evidence" value="ECO:0007669"/>
    <property type="project" value="InterPro"/>
</dbReference>
<evidence type="ECO:0000313" key="2">
    <source>
        <dbReference type="Proteomes" id="UP000026962"/>
    </source>
</evidence>
<dbReference type="InterPro" id="IPR036397">
    <property type="entry name" value="RNaseH_sf"/>
</dbReference>
<evidence type="ECO:0000313" key="1">
    <source>
        <dbReference type="EnsemblPlants" id="OPUNC03G24500.2"/>
    </source>
</evidence>
<proteinExistence type="predicted"/>
<dbReference type="STRING" id="4537.A0A0E0KGJ8"/>
<keyword evidence="2" id="KW-1185">Reference proteome</keyword>
<dbReference type="HOGENOM" id="CLU_2593949_0_0_1"/>
<protein>
    <submittedName>
        <fullName evidence="1">Uncharacterized protein</fullName>
    </submittedName>
</protein>
<dbReference type="AlphaFoldDB" id="A0A0E0KGJ8"/>
<dbReference type="Gene3D" id="3.30.420.10">
    <property type="entry name" value="Ribonuclease H-like superfamily/Ribonuclease H"/>
    <property type="match status" value="1"/>
</dbReference>
<dbReference type="Gramene" id="OPUNC03G24500.2">
    <property type="protein sequence ID" value="OPUNC03G24500.2"/>
    <property type="gene ID" value="OPUNC03G24500"/>
</dbReference>
<dbReference type="EnsemblPlants" id="OPUNC03G24500.2">
    <property type="protein sequence ID" value="OPUNC03G24500.2"/>
    <property type="gene ID" value="OPUNC03G24500"/>
</dbReference>